<dbReference type="CDD" id="cd12797">
    <property type="entry name" value="M23_peptidase"/>
    <property type="match status" value="1"/>
</dbReference>
<dbReference type="InterPro" id="IPR011055">
    <property type="entry name" value="Dup_hybrid_motif"/>
</dbReference>
<keyword evidence="4" id="KW-1185">Reference proteome</keyword>
<dbReference type="SUPFAM" id="SSF69318">
    <property type="entry name" value="Integrin alpha N-terminal domain"/>
    <property type="match status" value="1"/>
</dbReference>
<dbReference type="SUPFAM" id="SSF51261">
    <property type="entry name" value="Duplicated hybrid motif"/>
    <property type="match status" value="1"/>
</dbReference>
<feature type="chain" id="PRO_5020548768" evidence="1">
    <location>
        <begin position="29"/>
        <end position="408"/>
    </location>
</feature>
<gene>
    <name evidence="3" type="ORF">EXE58_16900</name>
</gene>
<keyword evidence="1" id="KW-0732">Signal</keyword>
<organism evidence="3 4">
    <name type="scientific">Nocardioides seonyuensis</name>
    <dbReference type="NCBI Taxonomy" id="2518371"/>
    <lineage>
        <taxon>Bacteria</taxon>
        <taxon>Bacillati</taxon>
        <taxon>Actinomycetota</taxon>
        <taxon>Actinomycetes</taxon>
        <taxon>Propionibacteriales</taxon>
        <taxon>Nocardioidaceae</taxon>
        <taxon>Nocardioides</taxon>
    </lineage>
</organism>
<protein>
    <submittedName>
        <fullName evidence="3">M23 family metallopeptidase</fullName>
    </submittedName>
</protein>
<dbReference type="Pfam" id="PF01551">
    <property type="entry name" value="Peptidase_M23"/>
    <property type="match status" value="1"/>
</dbReference>
<feature type="signal peptide" evidence="1">
    <location>
        <begin position="1"/>
        <end position="28"/>
    </location>
</feature>
<dbReference type="KEGG" id="nsn:EXE58_16900"/>
<evidence type="ECO:0000313" key="4">
    <source>
        <dbReference type="Proteomes" id="UP000294853"/>
    </source>
</evidence>
<dbReference type="InterPro" id="IPR050570">
    <property type="entry name" value="Cell_wall_metabolism_enzyme"/>
</dbReference>
<dbReference type="OrthoDB" id="1099523at2"/>
<accession>A0A4P7IJK0</accession>
<proteinExistence type="predicted"/>
<feature type="domain" description="M23ase beta-sheet core" evidence="2">
    <location>
        <begin position="70"/>
        <end position="155"/>
    </location>
</feature>
<dbReference type="Gene3D" id="2.70.70.10">
    <property type="entry name" value="Glucose Permease (Domain IIA)"/>
    <property type="match status" value="1"/>
</dbReference>
<evidence type="ECO:0000313" key="3">
    <source>
        <dbReference type="EMBL" id="QBX56953.1"/>
    </source>
</evidence>
<dbReference type="InterPro" id="IPR028994">
    <property type="entry name" value="Integrin_alpha_N"/>
</dbReference>
<evidence type="ECO:0000259" key="2">
    <source>
        <dbReference type="Pfam" id="PF01551"/>
    </source>
</evidence>
<evidence type="ECO:0000256" key="1">
    <source>
        <dbReference type="SAM" id="SignalP"/>
    </source>
</evidence>
<dbReference type="PANTHER" id="PTHR21666">
    <property type="entry name" value="PEPTIDASE-RELATED"/>
    <property type="match status" value="1"/>
</dbReference>
<dbReference type="RefSeq" id="WP_135268938.1">
    <property type="nucleotide sequence ID" value="NZ_CP038436.1"/>
</dbReference>
<dbReference type="InterPro" id="IPR016047">
    <property type="entry name" value="M23ase_b-sheet_dom"/>
</dbReference>
<dbReference type="Proteomes" id="UP000294853">
    <property type="component" value="Chromosome"/>
</dbReference>
<dbReference type="AlphaFoldDB" id="A0A4P7IJK0"/>
<dbReference type="EMBL" id="CP038436">
    <property type="protein sequence ID" value="QBX56953.1"/>
    <property type="molecule type" value="Genomic_DNA"/>
</dbReference>
<dbReference type="GO" id="GO:0004222">
    <property type="term" value="F:metalloendopeptidase activity"/>
    <property type="evidence" value="ECO:0007669"/>
    <property type="project" value="TreeGrafter"/>
</dbReference>
<name>A0A4P7IJK0_9ACTN</name>
<sequence length="408" mass="42577">MRLPRPLLGPLAGLASMTLVVTTGAAFAARSTPPLTPYQMPFPCGETWAGSTRAGHSPSIRSIDWNRNPDAGAPVVAAAGGTVTTAQASSSGGYGRYVVIDHGNGESSLYAHLNSVSAGLGQRVDQGTMIGTVGNTGNSRGSHLHFEQKSGKAVVDAWFGGVAFKPGALTSANCVDVPLAGNFTGDPAAETAVFRRARRSTFIVSPTSSAPIQVRFGRAFDEPLLGDWDGDGQLDVGVRTPRRSKFKLRTANGVAKIKFGLVSDRPISGDWNGDGSSEIGVHRASDATFWQRQPDGSTAPVWLGDGDDLPVTGDWDGDRRTDLGVFDQSTATFTLRTTTADGLSLLSVVQLGAPGDLPVTGDWDGNGITDLGVWSPTTALLSQGFAPMSARPGTTATPTRVVRVGRSR</sequence>
<dbReference type="PANTHER" id="PTHR21666:SF270">
    <property type="entry name" value="MUREIN HYDROLASE ACTIVATOR ENVC"/>
    <property type="match status" value="1"/>
</dbReference>
<reference evidence="3 4" key="1">
    <citation type="submission" date="2019-03" db="EMBL/GenBank/DDBJ databases">
        <title>Three New Species of Nocardioides, Nocardioides euryhalodurans sp. nov., Nocardioides seonyuensis sp. nov. and Nocardioides eburneoflavus sp. nov. Iolated from Soil.</title>
        <authorList>
            <person name="Roh S.G."/>
            <person name="Lee C."/>
            <person name="Kim M.-K."/>
            <person name="Kim S.B."/>
        </authorList>
    </citation>
    <scope>NUCLEOTIDE SEQUENCE [LARGE SCALE GENOMIC DNA]</scope>
    <source>
        <strain evidence="3 4">MMS17-SY207-3</strain>
    </source>
</reference>